<dbReference type="InterPro" id="IPR027417">
    <property type="entry name" value="P-loop_NTPase"/>
</dbReference>
<feature type="compositionally biased region" description="Polar residues" evidence="2">
    <location>
        <begin position="73"/>
        <end position="85"/>
    </location>
</feature>
<accession>N1R9K1</accession>
<evidence type="ECO:0000313" key="6">
    <source>
        <dbReference type="Proteomes" id="UP000016929"/>
    </source>
</evidence>
<evidence type="ECO:0000256" key="1">
    <source>
        <dbReference type="ARBA" id="ARBA00022737"/>
    </source>
</evidence>
<dbReference type="InterPro" id="IPR056693">
    <property type="entry name" value="DUF7791"/>
</dbReference>
<organism evidence="5 6">
    <name type="scientific">Fusarium oxysporum f. sp. cubense (strain race 4)</name>
    <name type="common">Panama disease fungus</name>
    <dbReference type="NCBI Taxonomy" id="2502994"/>
    <lineage>
        <taxon>Eukaryota</taxon>
        <taxon>Fungi</taxon>
        <taxon>Dikarya</taxon>
        <taxon>Ascomycota</taxon>
        <taxon>Pezizomycotina</taxon>
        <taxon>Sordariomycetes</taxon>
        <taxon>Hypocreomycetidae</taxon>
        <taxon>Hypocreales</taxon>
        <taxon>Nectriaceae</taxon>
        <taxon>Fusarium</taxon>
        <taxon>Fusarium oxysporum species complex</taxon>
    </lineage>
</organism>
<dbReference type="PANTHER" id="PTHR10039:SF5">
    <property type="entry name" value="NACHT DOMAIN-CONTAINING PROTEIN"/>
    <property type="match status" value="1"/>
</dbReference>
<feature type="region of interest" description="Disordered" evidence="2">
    <location>
        <begin position="73"/>
        <end position="94"/>
    </location>
</feature>
<dbReference type="InterPro" id="IPR056884">
    <property type="entry name" value="NPHP3-like_N"/>
</dbReference>
<dbReference type="SUPFAM" id="SSF52540">
    <property type="entry name" value="P-loop containing nucleoside triphosphate hydrolases"/>
    <property type="match status" value="1"/>
</dbReference>
<name>N1R9K1_FUSC4</name>
<dbReference type="EMBL" id="KB726993">
    <property type="protein sequence ID" value="EMT62958.1"/>
    <property type="molecule type" value="Genomic_DNA"/>
</dbReference>
<dbReference type="Pfam" id="PF24883">
    <property type="entry name" value="NPHP3_N"/>
    <property type="match status" value="1"/>
</dbReference>
<sequence length="926" mass="106203">MAQSIDQLRQELLEREQNKAFEKQHEQFLSSLRFPEMNDRKNHISNNYPGTFDWIFDRHGSLHSDCGSSCESDLSDMDSQLSENTQDSDAETTDEPDFDSFADWLESDSNVFWVSGKPASGKSSLMKVLAFNHRTVDRLKIWQSNVRILAHFFWKPGQLLLRNVEGMALSLLYQVMDGKPGLCRKLYTAQPSVQHKRSHSDWSLDELAEALVWALEASPEAFCIFLDGLDEAKELEHVPWPDWTNSQVIHKLLKVNDVKLCASSREEHAFCSFFKDAPRIRIQQFNNSDITLFVRERLDICGLECRDRDQLVKETVERAEGVFLWVTLMVGRLNRAIRQHYTSIEMLRELLRQTPSDLAMLYTDMWGRIGDDARLPSIQITASRYFNLLIVAREIDEYLSNNSLYWHPAPMRMSSLLVMAAAAQDRRMEAILSTGRVMTVEDLLALSSRAENELKLACRGLLEVTSGYQNSSYPCNGDKRLCRYNSTQVDFVHRSAFDFLMDTEAGRECLHACGSSKSEQATRLVTAHLIRARFIHLRNPFHHISTDAHQKPLYGIDFCNNYLPMAIAISFNPRLFTEASVRDGLLDVLKEWQLSRLFSGHICRASCHSSSNCLELEFIEACVTMALHDIVFLDCSVDVERLLDKYSGALFIDAIPTMLHAFSRASGLPLYSDLFVELFKYILRRLQHIATEEAQHQCAVRDSIRALNSWYMKFCLYDMGSPGRPKILVESLALELLSQMSDTLLLAEDWHHPLLLEFHAEHRSTNSFILLRNESSYSFKHHGQIAVVVGNFVTAYRLLDEVLLKHSFGTLDVQMPQSVNYRFEVILVADICPGESRQGMGINHCYVPETRFHNQIEHFLRIYLHKPMPYRELYSWDSWPQVLKCSGTELSPIDASKASSYVMQGLKERGMDLLLQHSTIAAILKS</sequence>
<dbReference type="Proteomes" id="UP000016929">
    <property type="component" value="Unassembled WGS sequence"/>
</dbReference>
<evidence type="ECO:0000259" key="4">
    <source>
        <dbReference type="Pfam" id="PF25053"/>
    </source>
</evidence>
<keyword evidence="1" id="KW-0677">Repeat</keyword>
<feature type="domain" description="Nephrocystin 3-like N-terminal" evidence="3">
    <location>
        <begin position="99"/>
        <end position="265"/>
    </location>
</feature>
<dbReference type="STRING" id="1229665.N1R9K1"/>
<keyword evidence="6" id="KW-1185">Reference proteome</keyword>
<reference evidence="6" key="2">
    <citation type="journal article" date="2014" name="PLoS ONE">
        <title>Genome and Transcriptome Analysis of the Fungal Pathogen Fusarium oxysporum f. sp. cubense Causing Banana Vascular Wilt Disease.</title>
        <authorList>
            <person name="Guo L."/>
            <person name="Han L."/>
            <person name="Yang L."/>
            <person name="Zeng H."/>
            <person name="Fan D."/>
            <person name="Zhu Y."/>
            <person name="Feng Y."/>
            <person name="Wang G."/>
            <person name="Peng C."/>
            <person name="Jiang X."/>
            <person name="Zhou D."/>
            <person name="Ni P."/>
            <person name="Liang C."/>
            <person name="Liu L."/>
            <person name="Wang J."/>
            <person name="Mao C."/>
            <person name="Fang X."/>
            <person name="Peng M."/>
            <person name="Huang J."/>
        </authorList>
    </citation>
    <scope>NUCLEOTIDE SEQUENCE [LARGE SCALE GENOMIC DNA]</scope>
    <source>
        <strain evidence="6">race 4</strain>
    </source>
</reference>
<dbReference type="HOGENOM" id="CLU_002341_0_0_1"/>
<evidence type="ECO:0000313" key="5">
    <source>
        <dbReference type="EMBL" id="EMT62958.1"/>
    </source>
</evidence>
<evidence type="ECO:0008006" key="7">
    <source>
        <dbReference type="Google" id="ProtNLM"/>
    </source>
</evidence>
<gene>
    <name evidence="5" type="ORF">FOC4_g10013150</name>
</gene>
<feature type="domain" description="DUF7791" evidence="4">
    <location>
        <begin position="383"/>
        <end position="531"/>
    </location>
</feature>
<evidence type="ECO:0000259" key="3">
    <source>
        <dbReference type="Pfam" id="PF24883"/>
    </source>
</evidence>
<evidence type="ECO:0000256" key="2">
    <source>
        <dbReference type="SAM" id="MobiDB-lite"/>
    </source>
</evidence>
<protein>
    <recommendedName>
        <fullName evidence="7">NACHT domain-containing protein</fullName>
    </recommendedName>
</protein>
<dbReference type="PANTHER" id="PTHR10039">
    <property type="entry name" value="AMELOGENIN"/>
    <property type="match status" value="1"/>
</dbReference>
<dbReference type="OrthoDB" id="5086500at2759"/>
<dbReference type="AlphaFoldDB" id="N1R9K1"/>
<reference evidence="6" key="1">
    <citation type="submission" date="2012-09" db="EMBL/GenBank/DDBJ databases">
        <title>Genome sequencing and comparative transcriptomics of race 1 and race 4 of banana pathogen: Fusarium oxysporum f. sp. cubense.</title>
        <authorList>
            <person name="Fang X."/>
            <person name="Huang J."/>
        </authorList>
    </citation>
    <scope>NUCLEOTIDE SEQUENCE [LARGE SCALE GENOMIC DNA]</scope>
    <source>
        <strain evidence="6">race 4</strain>
    </source>
</reference>
<dbReference type="Pfam" id="PF25053">
    <property type="entry name" value="DUF7791"/>
    <property type="match status" value="1"/>
</dbReference>
<proteinExistence type="predicted"/>